<dbReference type="PATRIC" id="fig|745776.4.peg.1802"/>
<protein>
    <recommendedName>
        <fullName evidence="2">Bacterial Pleckstrin homology domain-containing protein</fullName>
    </recommendedName>
</protein>
<evidence type="ECO:0000313" key="4">
    <source>
        <dbReference type="Proteomes" id="UP000007575"/>
    </source>
</evidence>
<dbReference type="OrthoDB" id="68595at2"/>
<accession>H8GWD0</accession>
<organism evidence="3 4">
    <name type="scientific">Deinococcus gobiensis (strain DSM 21396 / JCM 16679 / CGMCC 1.7299 / I-0)</name>
    <dbReference type="NCBI Taxonomy" id="745776"/>
    <lineage>
        <taxon>Bacteria</taxon>
        <taxon>Thermotogati</taxon>
        <taxon>Deinococcota</taxon>
        <taxon>Deinococci</taxon>
        <taxon>Deinococcales</taxon>
        <taxon>Deinococcaceae</taxon>
        <taxon>Deinococcus</taxon>
    </lineage>
</organism>
<dbReference type="AlphaFoldDB" id="H8GWD0"/>
<keyword evidence="4" id="KW-1185">Reference proteome</keyword>
<keyword evidence="1" id="KW-0812">Transmembrane</keyword>
<sequence>MSAVSVPLAREKNAGLRALLVLAALLLLGGTWLPLGDPLPWPLRWLFTVLAGGVVWLMVAMPRSLGYVLTDEGLRVQRMSGTLTWPYADLKVLSPAGRLGLKVGGVGVPGYYSGNYSWQSPSGEVGPRFVQALASARQGGVLLAVRQRPYYLTPADPQAFETALLARGVCRGKAGE</sequence>
<dbReference type="InterPro" id="IPR027783">
    <property type="entry name" value="Bacterial_PH-related"/>
</dbReference>
<keyword evidence="1" id="KW-1133">Transmembrane helix</keyword>
<proteinExistence type="predicted"/>
<dbReference type="Pfam" id="PF10882">
    <property type="entry name" value="bPH_5"/>
    <property type="match status" value="1"/>
</dbReference>
<reference evidence="3 4" key="1">
    <citation type="journal article" date="2012" name="PLoS ONE">
        <title>Genome sequence and transcriptome analysis of the radioresistant bacterium Deinococcus gobiensis: insights into the extreme environmental adaptations.</title>
        <authorList>
            <person name="Yuan M."/>
            <person name="Chen M."/>
            <person name="Zhang W."/>
            <person name="Lu W."/>
            <person name="Wang J."/>
            <person name="Yang M."/>
            <person name="Zhao P."/>
            <person name="Tang R."/>
            <person name="Li X."/>
            <person name="Hao Y."/>
            <person name="Zhou Z."/>
            <person name="Zhan Y."/>
            <person name="Yu H."/>
            <person name="Teng C."/>
            <person name="Yan Y."/>
            <person name="Ping S."/>
            <person name="Wang Y."/>
            <person name="Lin M."/>
        </authorList>
    </citation>
    <scope>NUCLEOTIDE SEQUENCE [LARGE SCALE GENOMIC DNA]</scope>
    <source>
        <strain evidence="3 4">I-0</strain>
    </source>
</reference>
<gene>
    <name evidence="3" type="ordered locus">DGo_CA1753</name>
</gene>
<evidence type="ECO:0000256" key="1">
    <source>
        <dbReference type="SAM" id="Phobius"/>
    </source>
</evidence>
<dbReference type="KEGG" id="dgo:DGo_CA1753"/>
<evidence type="ECO:0000313" key="3">
    <source>
        <dbReference type="EMBL" id="AFD25680.1"/>
    </source>
</evidence>
<evidence type="ECO:0000259" key="2">
    <source>
        <dbReference type="Pfam" id="PF10882"/>
    </source>
</evidence>
<dbReference type="EMBL" id="CP002191">
    <property type="protein sequence ID" value="AFD25680.1"/>
    <property type="molecule type" value="Genomic_DNA"/>
</dbReference>
<dbReference type="HOGENOM" id="CLU_1486747_0_0_0"/>
<feature type="domain" description="Bacterial Pleckstrin homology" evidence="2">
    <location>
        <begin position="66"/>
        <end position="166"/>
    </location>
</feature>
<keyword evidence="1" id="KW-0472">Membrane</keyword>
<dbReference type="RefSeq" id="WP_014685163.1">
    <property type="nucleotide sequence ID" value="NC_017790.1"/>
</dbReference>
<feature type="transmembrane region" description="Helical" evidence="1">
    <location>
        <begin position="46"/>
        <end position="69"/>
    </location>
</feature>
<dbReference type="STRING" id="745776.DGo_CA1753"/>
<name>H8GWD0_DEIGI</name>
<dbReference type="Proteomes" id="UP000007575">
    <property type="component" value="Chromosome"/>
</dbReference>